<reference evidence="1" key="2">
    <citation type="submission" date="2022-06" db="UniProtKB">
        <authorList>
            <consortium name="EnsemblMetazoa"/>
        </authorList>
    </citation>
    <scope>IDENTIFICATION</scope>
</reference>
<dbReference type="EnsemblMetazoa" id="XM_003243965.4">
    <property type="protein sequence ID" value="XP_003244013.1"/>
    <property type="gene ID" value="LOC100569302"/>
</dbReference>
<name>A0A8R1W7Z4_ACYPI</name>
<dbReference type="AlphaFoldDB" id="A0A8R1W7Z4"/>
<evidence type="ECO:0008006" key="3">
    <source>
        <dbReference type="Google" id="ProtNLM"/>
    </source>
</evidence>
<accession>A0A8R1W7Z4</accession>
<dbReference type="Proteomes" id="UP000007819">
    <property type="component" value="Chromosome A1"/>
</dbReference>
<dbReference type="KEGG" id="api:100569302"/>
<sequence>MLNMAHNLAPSVNCSLDDIDLNALKDPAGIFELIEVVGNGTYGQVYKVSDPYEFIISIYLCACWTVSAKPGLIFD</sequence>
<organism evidence="1 2">
    <name type="scientific">Acyrthosiphon pisum</name>
    <name type="common">Pea aphid</name>
    <dbReference type="NCBI Taxonomy" id="7029"/>
    <lineage>
        <taxon>Eukaryota</taxon>
        <taxon>Metazoa</taxon>
        <taxon>Ecdysozoa</taxon>
        <taxon>Arthropoda</taxon>
        <taxon>Hexapoda</taxon>
        <taxon>Insecta</taxon>
        <taxon>Pterygota</taxon>
        <taxon>Neoptera</taxon>
        <taxon>Paraneoptera</taxon>
        <taxon>Hemiptera</taxon>
        <taxon>Sternorrhyncha</taxon>
        <taxon>Aphidomorpha</taxon>
        <taxon>Aphidoidea</taxon>
        <taxon>Aphididae</taxon>
        <taxon>Macrosiphini</taxon>
        <taxon>Acyrthosiphon</taxon>
    </lineage>
</organism>
<evidence type="ECO:0000313" key="2">
    <source>
        <dbReference type="Proteomes" id="UP000007819"/>
    </source>
</evidence>
<reference evidence="2" key="1">
    <citation type="submission" date="2010-06" db="EMBL/GenBank/DDBJ databases">
        <authorList>
            <person name="Jiang H."/>
            <person name="Abraham K."/>
            <person name="Ali S."/>
            <person name="Alsbrooks S.L."/>
            <person name="Anim B.N."/>
            <person name="Anosike U.S."/>
            <person name="Attaway T."/>
            <person name="Bandaranaike D.P."/>
            <person name="Battles P.K."/>
            <person name="Bell S.N."/>
            <person name="Bell A.V."/>
            <person name="Beltran B."/>
            <person name="Bickham C."/>
            <person name="Bustamante Y."/>
            <person name="Caleb T."/>
            <person name="Canada A."/>
            <person name="Cardenas V."/>
            <person name="Carter K."/>
            <person name="Chacko J."/>
            <person name="Chandrabose M.N."/>
            <person name="Chavez D."/>
            <person name="Chavez A."/>
            <person name="Chen L."/>
            <person name="Chu H.-S."/>
            <person name="Claassen K.J."/>
            <person name="Cockrell R."/>
            <person name="Collins M."/>
            <person name="Cooper J.A."/>
            <person name="Cree A."/>
            <person name="Curry S.M."/>
            <person name="Da Y."/>
            <person name="Dao M.D."/>
            <person name="Das B."/>
            <person name="Davila M.-L."/>
            <person name="Davy-Carroll L."/>
            <person name="Denson S."/>
            <person name="Dinh H."/>
            <person name="Ebong V.E."/>
            <person name="Edwards J.R."/>
            <person name="Egan A."/>
            <person name="El-Daye J."/>
            <person name="Escobedo L."/>
            <person name="Fernandez S."/>
            <person name="Fernando P.R."/>
            <person name="Flagg N."/>
            <person name="Forbes L.D."/>
            <person name="Fowler R.G."/>
            <person name="Fu Q."/>
            <person name="Gabisi R.A."/>
            <person name="Ganer J."/>
            <person name="Garbino Pronczuk A."/>
            <person name="Garcia R.M."/>
            <person name="Garner T."/>
            <person name="Garrett T.E."/>
            <person name="Gonzalez D.A."/>
            <person name="Hamid H."/>
            <person name="Hawkins E.S."/>
            <person name="Hirani K."/>
            <person name="Hogues M.E."/>
            <person name="Hollins B."/>
            <person name="Hsiao C.-H."/>
            <person name="Jabil R."/>
            <person name="James M.L."/>
            <person name="Jhangiani S.N."/>
            <person name="Johnson B."/>
            <person name="Johnson Q."/>
            <person name="Joshi V."/>
            <person name="Kalu J.B."/>
            <person name="Kam C."/>
            <person name="Kashfia A."/>
            <person name="Keebler J."/>
            <person name="Kisamo H."/>
            <person name="Kovar C.L."/>
            <person name="Lago L.A."/>
            <person name="Lai C.-Y."/>
            <person name="Laidlaw J."/>
            <person name="Lara F."/>
            <person name="Le T.-K."/>
            <person name="Lee S.L."/>
            <person name="Legall F.H."/>
            <person name="Lemon S.J."/>
            <person name="Lewis L.R."/>
            <person name="Li B."/>
            <person name="Liu Y."/>
            <person name="Liu Y.-S."/>
            <person name="Lopez J."/>
            <person name="Lozado R.J."/>
            <person name="Lu J."/>
            <person name="Madu R.C."/>
            <person name="Maheshwari M."/>
            <person name="Maheshwari R."/>
            <person name="Malloy K."/>
            <person name="Martinez E."/>
            <person name="Mathew T."/>
            <person name="Mercado I.C."/>
            <person name="Mercado C."/>
            <person name="Meyer B."/>
            <person name="Montgomery K."/>
            <person name="Morgan M.B."/>
            <person name="Munidasa M."/>
            <person name="Nazareth L.V."/>
            <person name="Nelson J."/>
            <person name="Ng B.M."/>
            <person name="Nguyen N.B."/>
            <person name="Nguyen P.Q."/>
            <person name="Nguyen T."/>
            <person name="Obregon M."/>
            <person name="Okwuonu G.O."/>
            <person name="Onwere C.G."/>
            <person name="Orozco G."/>
            <person name="Parra A."/>
            <person name="Patel S."/>
            <person name="Patil S."/>
            <person name="Perez A."/>
            <person name="Perez Y."/>
            <person name="Pham C."/>
            <person name="Primus E.L."/>
            <person name="Pu L.-L."/>
            <person name="Puazo M."/>
            <person name="Qin X."/>
            <person name="Quiroz J.B."/>
            <person name="Reese J."/>
            <person name="Richards S."/>
            <person name="Rives C.M."/>
            <person name="Robberts R."/>
            <person name="Ruiz S.J."/>
            <person name="Ruiz M.J."/>
            <person name="Santibanez J."/>
            <person name="Schneider B.W."/>
            <person name="Sisson I."/>
            <person name="Smith M."/>
            <person name="Sodergren E."/>
            <person name="Song X.-Z."/>
            <person name="Song B.B."/>
            <person name="Summersgill H."/>
            <person name="Thelus R."/>
            <person name="Thornton R.D."/>
            <person name="Trejos Z.Y."/>
            <person name="Usmani K."/>
            <person name="Vattathil S."/>
            <person name="Villasana D."/>
            <person name="Walker D.L."/>
            <person name="Wang S."/>
            <person name="Wang K."/>
            <person name="White C.S."/>
            <person name="Williams A.C."/>
            <person name="Williamson J."/>
            <person name="Wilson K."/>
            <person name="Woghiren I.O."/>
            <person name="Woodworth J.R."/>
            <person name="Worley K.C."/>
            <person name="Wright R.A."/>
            <person name="Wu W."/>
            <person name="Young L."/>
            <person name="Zhang L."/>
            <person name="Zhang J."/>
            <person name="Zhu Y."/>
            <person name="Muzny D.M."/>
            <person name="Weinstock G."/>
            <person name="Gibbs R.A."/>
        </authorList>
    </citation>
    <scope>NUCLEOTIDE SEQUENCE [LARGE SCALE GENOMIC DNA]</scope>
    <source>
        <strain evidence="2">LSR1</strain>
    </source>
</reference>
<evidence type="ECO:0000313" key="1">
    <source>
        <dbReference type="EnsemblMetazoa" id="XP_003244013.1"/>
    </source>
</evidence>
<dbReference type="Gene3D" id="3.30.200.20">
    <property type="entry name" value="Phosphorylase Kinase, domain 1"/>
    <property type="match status" value="1"/>
</dbReference>
<proteinExistence type="predicted"/>
<dbReference type="RefSeq" id="XP_003244013.1">
    <property type="nucleotide sequence ID" value="XM_003243965.3"/>
</dbReference>
<protein>
    <recommendedName>
        <fullName evidence="3">Protein kinase domain-containing protein</fullName>
    </recommendedName>
</protein>
<dbReference type="GeneID" id="100569302"/>
<dbReference type="OrthoDB" id="8693905at2759"/>
<keyword evidence="2" id="KW-1185">Reference proteome</keyword>